<organism evidence="2 3">
    <name type="scientific">Ceratina calcarata</name>
    <dbReference type="NCBI Taxonomy" id="156304"/>
    <lineage>
        <taxon>Eukaryota</taxon>
        <taxon>Metazoa</taxon>
        <taxon>Ecdysozoa</taxon>
        <taxon>Arthropoda</taxon>
        <taxon>Hexapoda</taxon>
        <taxon>Insecta</taxon>
        <taxon>Pterygota</taxon>
        <taxon>Neoptera</taxon>
        <taxon>Endopterygota</taxon>
        <taxon>Hymenoptera</taxon>
        <taxon>Apocrita</taxon>
        <taxon>Aculeata</taxon>
        <taxon>Apoidea</taxon>
        <taxon>Anthophila</taxon>
        <taxon>Apidae</taxon>
        <taxon>Ceratina</taxon>
        <taxon>Zadontomerus</taxon>
    </lineage>
</organism>
<dbReference type="GO" id="GO:0032259">
    <property type="term" value="P:methylation"/>
    <property type="evidence" value="ECO:0007669"/>
    <property type="project" value="UniProtKB-KW"/>
</dbReference>
<dbReference type="AlphaFoldDB" id="A0AAJ7WCT7"/>
<dbReference type="KEGG" id="ccal:113464686"/>
<dbReference type="GeneID" id="113464686"/>
<dbReference type="GO" id="GO:0008168">
    <property type="term" value="F:methyltransferase activity"/>
    <property type="evidence" value="ECO:0007669"/>
    <property type="project" value="UniProtKB-KW"/>
</dbReference>
<feature type="compositionally biased region" description="Acidic residues" evidence="1">
    <location>
        <begin position="253"/>
        <end position="266"/>
    </location>
</feature>
<name>A0AAJ7WCT7_9HYME</name>
<keyword evidence="3" id="KW-0489">Methyltransferase</keyword>
<evidence type="ECO:0000256" key="1">
    <source>
        <dbReference type="SAM" id="MobiDB-lite"/>
    </source>
</evidence>
<reference evidence="3" key="1">
    <citation type="submission" date="2025-08" db="UniProtKB">
        <authorList>
            <consortium name="RefSeq"/>
        </authorList>
    </citation>
    <scope>IDENTIFICATION</scope>
    <source>
        <tissue evidence="3">Whole body</tissue>
    </source>
</reference>
<feature type="region of interest" description="Disordered" evidence="1">
    <location>
        <begin position="333"/>
        <end position="354"/>
    </location>
</feature>
<evidence type="ECO:0000313" key="2">
    <source>
        <dbReference type="Proteomes" id="UP000694925"/>
    </source>
</evidence>
<dbReference type="Proteomes" id="UP000694925">
    <property type="component" value="Unplaced"/>
</dbReference>
<protein>
    <submittedName>
        <fullName evidence="3">Probable methyltransferase PMT27</fullName>
    </submittedName>
</protein>
<dbReference type="RefSeq" id="XP_026671678.1">
    <property type="nucleotide sequence ID" value="XM_026815877.1"/>
</dbReference>
<feature type="region of interest" description="Disordered" evidence="1">
    <location>
        <begin position="422"/>
        <end position="480"/>
    </location>
</feature>
<gene>
    <name evidence="3" type="primary">LOC113464686</name>
</gene>
<accession>A0AAJ7WCT7</accession>
<evidence type="ECO:0000313" key="3">
    <source>
        <dbReference type="RefSeq" id="XP_026671678.1"/>
    </source>
</evidence>
<keyword evidence="3" id="KW-0808">Transferase</keyword>
<proteinExistence type="predicted"/>
<feature type="region of interest" description="Disordered" evidence="1">
    <location>
        <begin position="245"/>
        <end position="269"/>
    </location>
</feature>
<feature type="compositionally biased region" description="Basic and acidic residues" evidence="1">
    <location>
        <begin position="464"/>
        <end position="480"/>
    </location>
</feature>
<keyword evidence="2" id="KW-1185">Reference proteome</keyword>
<sequence>MQENCDFQSTLVENKLSAEDRLDTVASSAYLSETEIKKSIPKESSVDLQVLTSSLPDIFTRAEAEPHAECSLDQRSSTIKSVPESIPEIDNEDDSNWLSYVDCNTIFDVSCENLSYYNSTKAEKDSDSDLDDTLIFDDAEEGETLTQDENDSCCANSYCQLEEACERKLDDFDGTSEDGVLPPLSGKVSMIEMDLGQQDESVVSAVANADDEAVADTDRNECRENDGSNRIVDSVVISCDEVEESTLERRESEDLEFSTDSEEDEEGHLVYSSPNVNISAYFRFRDSIKEPKFEATLERPNLIFSNSKANTVTLEEIVEEPLEKGDVRINEIEEQEETGNESSLKSNEEKESRCIELGSPEEYLERLAEITEPDYPKSEEEVQEKLKRIAEGKAKIEDRKNEALKDLSAEFNRIEKLVEFEAKPGDNAYNSESDESLDETREKENIEMPLTKDQIAENFKSKNNQRDLEEEKCRESQEEV</sequence>